<feature type="domain" description="PurM-like N-terminal" evidence="9">
    <location>
        <begin position="442"/>
        <end position="561"/>
    </location>
</feature>
<feature type="binding site" evidence="8">
    <location>
        <position position="539"/>
    </location>
    <ligand>
        <name>substrate</name>
    </ligand>
</feature>
<dbReference type="HAMAP" id="MF_00420">
    <property type="entry name" value="PurL_2"/>
    <property type="match status" value="1"/>
</dbReference>
<evidence type="ECO:0000313" key="12">
    <source>
        <dbReference type="EMBL" id="ADD68749.1"/>
    </source>
</evidence>
<feature type="active site" description="Proton acceptor" evidence="8">
    <location>
        <position position="100"/>
    </location>
</feature>
<keyword evidence="2 8" id="KW-0436">Ligase</keyword>
<dbReference type="OrthoDB" id="9804441at2"/>
<keyword evidence="1 8" id="KW-0963">Cytoplasm</keyword>
<evidence type="ECO:0000313" key="13">
    <source>
        <dbReference type="Proteomes" id="UP000002012"/>
    </source>
</evidence>
<feature type="binding site" evidence="8">
    <location>
        <begin position="317"/>
        <end position="319"/>
    </location>
    <ligand>
        <name>substrate</name>
    </ligand>
</feature>
<dbReference type="Gene3D" id="3.30.1330.10">
    <property type="entry name" value="PurM-like, N-terminal domain"/>
    <property type="match status" value="2"/>
</dbReference>
<dbReference type="FunCoup" id="D4H1I9">
    <property type="interactions" value="482"/>
</dbReference>
<accession>D4H1I9</accession>
<dbReference type="GO" id="GO:0005737">
    <property type="term" value="C:cytoplasm"/>
    <property type="evidence" value="ECO:0007669"/>
    <property type="project" value="UniProtKB-SubCell"/>
</dbReference>
<dbReference type="AlphaFoldDB" id="D4H1I9"/>
<feature type="binding site" evidence="8">
    <location>
        <position position="537"/>
    </location>
    <ligand>
        <name>Mg(2+)</name>
        <dbReference type="ChEBI" id="CHEBI:18420"/>
        <label>1</label>
    </ligand>
</feature>
<gene>
    <name evidence="8" type="primary">purL</name>
    <name evidence="12" type="ordered locus">Dacet_1986</name>
</gene>
<feature type="binding site" evidence="8">
    <location>
        <position position="245"/>
    </location>
    <ligand>
        <name>substrate</name>
    </ligand>
</feature>
<comment type="caution">
    <text evidence="8">Lacks conserved residue(s) required for the propagation of feature annotation.</text>
</comment>
<feature type="domain" description="PurM-like N-terminal" evidence="9">
    <location>
        <begin position="78"/>
        <end position="194"/>
    </location>
</feature>
<keyword evidence="4 8" id="KW-0547">Nucleotide-binding</keyword>
<dbReference type="Proteomes" id="UP000002012">
    <property type="component" value="Chromosome"/>
</dbReference>
<feature type="binding site" evidence="8">
    <location>
        <begin position="99"/>
        <end position="102"/>
    </location>
    <ligand>
        <name>substrate</name>
    </ligand>
</feature>
<evidence type="ECO:0000259" key="10">
    <source>
        <dbReference type="Pfam" id="PF02769"/>
    </source>
</evidence>
<evidence type="ECO:0000256" key="8">
    <source>
        <dbReference type="HAMAP-Rule" id="MF_00420"/>
    </source>
</evidence>
<feature type="binding site" evidence="8">
    <location>
        <position position="96"/>
    </location>
    <ligand>
        <name>ATP</name>
        <dbReference type="ChEBI" id="CHEBI:30616"/>
    </ligand>
</feature>
<dbReference type="RefSeq" id="WP_013011253.1">
    <property type="nucleotide sequence ID" value="NC_013943.1"/>
</dbReference>
<dbReference type="PANTHER" id="PTHR43555">
    <property type="entry name" value="PHOSPHORIBOSYLFORMYLGLYCINAMIDINE SYNTHASE SUBUNIT PURL"/>
    <property type="match status" value="1"/>
</dbReference>
<dbReference type="Pfam" id="PF18072">
    <property type="entry name" value="FGAR-AT_linker"/>
    <property type="match status" value="1"/>
</dbReference>
<dbReference type="GO" id="GO:0000287">
    <property type="term" value="F:magnesium ion binding"/>
    <property type="evidence" value="ECO:0007669"/>
    <property type="project" value="UniProtKB-UniRule"/>
</dbReference>
<evidence type="ECO:0000259" key="11">
    <source>
        <dbReference type="Pfam" id="PF18072"/>
    </source>
</evidence>
<comment type="subcellular location">
    <subcellularLocation>
        <location evidence="8">Cytoplasm</location>
    </subcellularLocation>
</comment>
<organism evidence="12 13">
    <name type="scientific">Denitrovibrio acetiphilus (strain DSM 12809 / NBRC 114555 / N2460)</name>
    <dbReference type="NCBI Taxonomy" id="522772"/>
    <lineage>
        <taxon>Bacteria</taxon>
        <taxon>Pseudomonadati</taxon>
        <taxon>Deferribacterota</taxon>
        <taxon>Deferribacteres</taxon>
        <taxon>Deferribacterales</taxon>
        <taxon>Geovibrionaceae</taxon>
        <taxon>Denitrovibrio</taxon>
    </lineage>
</organism>
<dbReference type="SUPFAM" id="SSF55326">
    <property type="entry name" value="PurM N-terminal domain-like"/>
    <property type="match status" value="2"/>
</dbReference>
<keyword evidence="13" id="KW-1185">Reference proteome</keyword>
<feature type="binding site" evidence="8">
    <location>
        <position position="122"/>
    </location>
    <ligand>
        <name>Mg(2+)</name>
        <dbReference type="ChEBI" id="CHEBI:18420"/>
        <label>2</label>
    </ligand>
</feature>
<comment type="pathway">
    <text evidence="8">Purine metabolism; IMP biosynthesis via de novo pathway; 5-amino-1-(5-phospho-D-ribosyl)imidazole from N(2)-formyl-N(1)-(5-phospho-D-ribosyl)glycinamide: step 1/2.</text>
</comment>
<dbReference type="EMBL" id="CP001968">
    <property type="protein sequence ID" value="ADD68749.1"/>
    <property type="molecule type" value="Genomic_DNA"/>
</dbReference>
<keyword evidence="7 8" id="KW-0460">Magnesium</keyword>
<evidence type="ECO:0000256" key="6">
    <source>
        <dbReference type="ARBA" id="ARBA00022840"/>
    </source>
</evidence>
<dbReference type="NCBIfam" id="NF002290">
    <property type="entry name" value="PRK01213.1"/>
    <property type="match status" value="1"/>
</dbReference>
<dbReference type="STRING" id="522772.Dacet_1986"/>
<dbReference type="Pfam" id="PF00586">
    <property type="entry name" value="AIRS"/>
    <property type="match status" value="2"/>
</dbReference>
<evidence type="ECO:0000256" key="7">
    <source>
        <dbReference type="ARBA" id="ARBA00022842"/>
    </source>
</evidence>
<dbReference type="FunFam" id="3.30.1330.10:FF:000004">
    <property type="entry name" value="Phosphoribosylformylglycinamidine synthase subunit PurL"/>
    <property type="match status" value="1"/>
</dbReference>
<name>D4H1I9_DENA2</name>
<feature type="binding site" evidence="8">
    <location>
        <position position="98"/>
    </location>
    <ligand>
        <name>Mg(2+)</name>
        <dbReference type="ChEBI" id="CHEBI:18420"/>
        <label>1</label>
    </ligand>
</feature>
<evidence type="ECO:0000256" key="1">
    <source>
        <dbReference type="ARBA" id="ARBA00022490"/>
    </source>
</evidence>
<feature type="domain" description="Phosphoribosylformylglycinamidine synthase linker" evidence="11">
    <location>
        <begin position="17"/>
        <end position="57"/>
    </location>
</feature>
<dbReference type="Gene3D" id="3.90.650.10">
    <property type="entry name" value="PurM-like C-terminal domain"/>
    <property type="match status" value="2"/>
</dbReference>
<feature type="binding site" evidence="8">
    <location>
        <position position="56"/>
    </location>
    <ligand>
        <name>ATP</name>
        <dbReference type="ChEBI" id="CHEBI:30616"/>
    </ligand>
</feature>
<dbReference type="CDD" id="cd02204">
    <property type="entry name" value="PurL_repeat2"/>
    <property type="match status" value="1"/>
</dbReference>
<dbReference type="InterPro" id="IPR041609">
    <property type="entry name" value="PurL_linker"/>
</dbReference>
<dbReference type="GO" id="GO:0006189">
    <property type="term" value="P:'de novo' IMP biosynthetic process"/>
    <property type="evidence" value="ECO:0007669"/>
    <property type="project" value="UniProtKB-UniRule"/>
</dbReference>
<evidence type="ECO:0000256" key="3">
    <source>
        <dbReference type="ARBA" id="ARBA00022723"/>
    </source>
</evidence>
<dbReference type="PIRSF" id="PIRSF001587">
    <property type="entry name" value="FGAM_synthase_II"/>
    <property type="match status" value="1"/>
</dbReference>
<dbReference type="InterPro" id="IPR010074">
    <property type="entry name" value="PRibForGlyAmidine_synth_PurL"/>
</dbReference>
<feature type="binding site" evidence="8">
    <location>
        <position position="536"/>
    </location>
    <ligand>
        <name>ATP</name>
        <dbReference type="ChEBI" id="CHEBI:30616"/>
    </ligand>
</feature>
<dbReference type="eggNOG" id="COG0046">
    <property type="taxonomic scope" value="Bacteria"/>
</dbReference>
<evidence type="ECO:0000256" key="5">
    <source>
        <dbReference type="ARBA" id="ARBA00022755"/>
    </source>
</evidence>
<dbReference type="InterPro" id="IPR036676">
    <property type="entry name" value="PurM-like_C_sf"/>
</dbReference>
<dbReference type="GO" id="GO:0005524">
    <property type="term" value="F:ATP binding"/>
    <property type="evidence" value="ECO:0007669"/>
    <property type="project" value="UniProtKB-UniRule"/>
</dbReference>
<dbReference type="PaxDb" id="522772-Dacet_1986"/>
<evidence type="ECO:0000256" key="2">
    <source>
        <dbReference type="ARBA" id="ARBA00022598"/>
    </source>
</evidence>
<dbReference type="InterPro" id="IPR036921">
    <property type="entry name" value="PurM-like_N_sf"/>
</dbReference>
<comment type="catalytic activity">
    <reaction evidence="8">
        <text>N(2)-formyl-N(1)-(5-phospho-beta-D-ribosyl)glycinamide + L-glutamine + ATP + H2O = 2-formamido-N(1)-(5-O-phospho-beta-D-ribosyl)acetamidine + L-glutamate + ADP + phosphate + H(+)</text>
        <dbReference type="Rhea" id="RHEA:17129"/>
        <dbReference type="ChEBI" id="CHEBI:15377"/>
        <dbReference type="ChEBI" id="CHEBI:15378"/>
        <dbReference type="ChEBI" id="CHEBI:29985"/>
        <dbReference type="ChEBI" id="CHEBI:30616"/>
        <dbReference type="ChEBI" id="CHEBI:43474"/>
        <dbReference type="ChEBI" id="CHEBI:58359"/>
        <dbReference type="ChEBI" id="CHEBI:147286"/>
        <dbReference type="ChEBI" id="CHEBI:147287"/>
        <dbReference type="ChEBI" id="CHEBI:456216"/>
        <dbReference type="EC" id="6.3.5.3"/>
    </reaction>
</comment>
<reference evidence="12 13" key="1">
    <citation type="journal article" date="2010" name="Stand. Genomic Sci.">
        <title>Complete genome sequence of Denitrovibrio acetiphilus type strain (N2460).</title>
        <authorList>
            <person name="Kiss H."/>
            <person name="Lang E."/>
            <person name="Lapidus A."/>
            <person name="Copeland A."/>
            <person name="Nolan M."/>
            <person name="Glavina Del Rio T."/>
            <person name="Chen F."/>
            <person name="Lucas S."/>
            <person name="Tice H."/>
            <person name="Cheng J.F."/>
            <person name="Han C."/>
            <person name="Goodwin L."/>
            <person name="Pitluck S."/>
            <person name="Liolios K."/>
            <person name="Pati A."/>
            <person name="Ivanova N."/>
            <person name="Mavromatis K."/>
            <person name="Chen A."/>
            <person name="Palaniappan K."/>
            <person name="Land M."/>
            <person name="Hauser L."/>
            <person name="Chang Y.J."/>
            <person name="Jeffries C.D."/>
            <person name="Detter J.C."/>
            <person name="Brettin T."/>
            <person name="Spring S."/>
            <person name="Rohde M."/>
            <person name="Goker M."/>
            <person name="Woyke T."/>
            <person name="Bristow J."/>
            <person name="Eisen J.A."/>
            <person name="Markowitz V."/>
            <person name="Hugenholtz P."/>
            <person name="Kyrpides N.C."/>
            <person name="Klenk H.P."/>
        </authorList>
    </citation>
    <scope>NUCLEOTIDE SEQUENCE [LARGE SCALE GENOMIC DNA]</scope>
    <source>
        <strain evidence="13">DSM 12809 / NBRC 114555 / N2460</strain>
    </source>
</reference>
<feature type="active site" evidence="8">
    <location>
        <position position="53"/>
    </location>
</feature>
<dbReference type="InterPro" id="IPR010918">
    <property type="entry name" value="PurM-like_C_dom"/>
</dbReference>
<dbReference type="GO" id="GO:0004642">
    <property type="term" value="F:phosphoribosylformylglycinamidine synthase activity"/>
    <property type="evidence" value="ECO:0007669"/>
    <property type="project" value="UniProtKB-UniRule"/>
</dbReference>
<dbReference type="CDD" id="cd02203">
    <property type="entry name" value="PurL_repeat1"/>
    <property type="match status" value="1"/>
</dbReference>
<comment type="function">
    <text evidence="8">Part of the phosphoribosylformylglycinamidine synthase complex involved in the purines biosynthetic pathway. Catalyzes the ATP-dependent conversion of formylglycinamide ribonucleotide (FGAR) and glutamine to yield formylglycinamidine ribonucleotide (FGAM) and glutamate. The FGAM synthase complex is composed of three subunits. PurQ produces an ammonia molecule by converting glutamine to glutamate. PurL transfers the ammonia molecule to FGAR to form FGAM in an ATP-dependent manner. PurS interacts with PurQ and PurL and is thought to assist in the transfer of the ammonia molecule from PurQ to PurL.</text>
</comment>
<dbReference type="InParanoid" id="D4H1I9"/>
<feature type="binding site" evidence="8">
    <location>
        <position position="121"/>
    </location>
    <ligand>
        <name>substrate</name>
    </ligand>
</feature>
<dbReference type="UniPathway" id="UPA00074">
    <property type="reaction ID" value="UER00128"/>
</dbReference>
<dbReference type="NCBIfam" id="TIGR01736">
    <property type="entry name" value="FGAM_synth_II"/>
    <property type="match status" value="1"/>
</dbReference>
<feature type="binding site" evidence="8">
    <location>
        <position position="499"/>
    </location>
    <ligand>
        <name>ATP</name>
        <dbReference type="ChEBI" id="CHEBI:30616"/>
    </ligand>
</feature>
<sequence length="744" mass="80881">MSVYESFGYPKVTFTVAKEMGLSQAEFESVENLLGRTPNYIELGIISSMYSEHCSYKSSRVHLAKFPTEAPWVVQGPGENAGVISVNDEGLCVCFKVESHNHPSFIEPFQGAATGVGGILRDVFTMGARPVAAMNSLRFGGLDNPKNRYIFEGVVEGISHYGNCFGVPTVGGEVYFNDCYNGNPLVNAFALGVVQKDKIFLAKAEGKGNPVIYVGAKTGRDGIHGATMASAEFDENSEAKRPNVQIGDPFKEKLLLEACLELMKTDYIVGIQDMGAAGLTSSAFEMASNSGSGVRLDLDRVPVRENSMTPYEIMLSESQERMLMVAKKGYEDKVKDIFEKWDLDASVIGEVTDDGYVRLTWNGEEVAALEAAPLANEAPKYERPYSRPASQDELQKTVDVDEPEDLQEVLLKMLANPTIASKRWVWEQYDHMVRVGTVQLPGSDAALIRLNESEVGVAMSSDCNSRYCYLNPFEGGKAAIAESARNVAVSGARPKAFTNCLNFGNPEKEGIMWQFVTAVEGICEAAKVLETPVVSGNVSLYNETEGVPIQPTPTIVMVGVIDDVTKRIGSYFKDSGNTIYLLGENDGHIGGSEYLAFVHGREAGDAPAVDLDREKAIIDFMCEAADNRLVSSAHDISDGGLAVAVCEMTFGGENLGVDIKLESSLRNDKLLFGENHGRVLLEVSNVNARAVEKLAGKYSLPISRIGRTTSDRIEISSGREKVISLPVKDAETIWKNSIGDKMNV</sequence>
<feature type="binding site" evidence="8">
    <location>
        <position position="273"/>
    </location>
    <ligand>
        <name>Mg(2+)</name>
        <dbReference type="ChEBI" id="CHEBI:18420"/>
        <label>2</label>
    </ligand>
</feature>
<feature type="domain" description="PurM-like C-terminal" evidence="10">
    <location>
        <begin position="207"/>
        <end position="361"/>
    </location>
</feature>
<dbReference type="HOGENOM" id="CLU_003100_0_1_0"/>
<dbReference type="EC" id="6.3.5.3" evidence="8"/>
<dbReference type="Pfam" id="PF02769">
    <property type="entry name" value="AIRS_C"/>
    <property type="match status" value="2"/>
</dbReference>
<keyword evidence="3 8" id="KW-0479">Metal-binding</keyword>
<dbReference type="InterPro" id="IPR016188">
    <property type="entry name" value="PurM-like_N"/>
</dbReference>
<keyword evidence="6 8" id="KW-0067">ATP-binding</keyword>
<dbReference type="PANTHER" id="PTHR43555:SF1">
    <property type="entry name" value="PHOSPHORIBOSYLFORMYLGLYCINAMIDINE SYNTHASE SUBUNIT PURL"/>
    <property type="match status" value="1"/>
</dbReference>
<protein>
    <recommendedName>
        <fullName evidence="8">Phosphoribosylformylglycinamidine synthase subunit PurL</fullName>
        <shortName evidence="8">FGAM synthase</shortName>
        <ecNumber evidence="8">6.3.5.3</ecNumber>
    </recommendedName>
    <alternativeName>
        <fullName evidence="8">Formylglycinamide ribonucleotide amidotransferase subunit II</fullName>
        <shortName evidence="8">FGAR amidotransferase II</shortName>
        <shortName evidence="8">FGAR-AT II</shortName>
    </alternativeName>
    <alternativeName>
        <fullName evidence="8">Glutamine amidotransferase PurL</fullName>
    </alternativeName>
    <alternativeName>
        <fullName evidence="8">Phosphoribosylformylglycinamidine synthase subunit II</fullName>
    </alternativeName>
</protein>
<dbReference type="SUPFAM" id="SSF56042">
    <property type="entry name" value="PurM C-terminal domain-like"/>
    <property type="match status" value="2"/>
</dbReference>
<keyword evidence="5 8" id="KW-0658">Purine biosynthesis</keyword>
<comment type="similarity">
    <text evidence="8">Belongs to the FGAMS family.</text>
</comment>
<evidence type="ECO:0000256" key="4">
    <source>
        <dbReference type="ARBA" id="ARBA00022741"/>
    </source>
</evidence>
<evidence type="ECO:0000259" key="9">
    <source>
        <dbReference type="Pfam" id="PF00586"/>
    </source>
</evidence>
<comment type="subunit">
    <text evidence="8">Monomer. Part of the FGAM synthase complex composed of 1 PurL, 1 PurQ and 2 PurS subunits.</text>
</comment>
<dbReference type="KEGG" id="dap:Dacet_1986"/>
<feature type="domain" description="PurM-like C-terminal" evidence="10">
    <location>
        <begin position="575"/>
        <end position="712"/>
    </location>
</feature>
<proteinExistence type="inferred from homology"/>